<protein>
    <submittedName>
        <fullName evidence="3">ABC-type Fe3+-hydroxamate transport system, periplasmic component</fullName>
    </submittedName>
</protein>
<dbReference type="Pfam" id="PF01497">
    <property type="entry name" value="Peripla_BP_2"/>
    <property type="match status" value="1"/>
</dbReference>
<dbReference type="SUPFAM" id="SSF53807">
    <property type="entry name" value="Helical backbone' metal receptor"/>
    <property type="match status" value="1"/>
</dbReference>
<dbReference type="PANTHER" id="PTHR30535">
    <property type="entry name" value="VITAMIN B12-BINDING PROTEIN"/>
    <property type="match status" value="1"/>
</dbReference>
<dbReference type="PROSITE" id="PS50983">
    <property type="entry name" value="FE_B12_PBP"/>
    <property type="match status" value="1"/>
</dbReference>
<evidence type="ECO:0000313" key="4">
    <source>
        <dbReference type="Proteomes" id="UP000183649"/>
    </source>
</evidence>
<gene>
    <name evidence="3" type="ORF">Ga0061069_101330</name>
</gene>
<evidence type="ECO:0000259" key="2">
    <source>
        <dbReference type="PROSITE" id="PS50983"/>
    </source>
</evidence>
<dbReference type="STRING" id="339866.GCA_001418255_00328"/>
<dbReference type="InterPro" id="IPR002491">
    <property type="entry name" value="ABC_transptr_periplasmic_BD"/>
</dbReference>
<proteinExistence type="predicted"/>
<keyword evidence="4" id="KW-1185">Reference proteome</keyword>
<dbReference type="RefSeq" id="WP_082454180.1">
    <property type="nucleotide sequence ID" value="NZ_CYHF01000001.1"/>
</dbReference>
<evidence type="ECO:0000313" key="3">
    <source>
        <dbReference type="EMBL" id="CUA93710.1"/>
    </source>
</evidence>
<accession>A0A0K6HS15</accession>
<reference evidence="4" key="1">
    <citation type="submission" date="2015-08" db="EMBL/GenBank/DDBJ databases">
        <authorList>
            <person name="Varghese N."/>
        </authorList>
    </citation>
    <scope>NUCLEOTIDE SEQUENCE [LARGE SCALE GENOMIC DNA]</scope>
    <source>
        <strain evidence="4">DSM 18181</strain>
    </source>
</reference>
<evidence type="ECO:0000256" key="1">
    <source>
        <dbReference type="SAM" id="SignalP"/>
    </source>
</evidence>
<dbReference type="EMBL" id="CYHF01000001">
    <property type="protein sequence ID" value="CUA93710.1"/>
    <property type="molecule type" value="Genomic_DNA"/>
</dbReference>
<dbReference type="PANTHER" id="PTHR30535:SF34">
    <property type="entry name" value="MOLYBDATE-BINDING PROTEIN MOLA"/>
    <property type="match status" value="1"/>
</dbReference>
<feature type="chain" id="PRO_5005504279" evidence="1">
    <location>
        <begin position="35"/>
        <end position="360"/>
    </location>
</feature>
<dbReference type="Gene3D" id="1.20.58.2180">
    <property type="match status" value="1"/>
</dbReference>
<dbReference type="Proteomes" id="UP000183649">
    <property type="component" value="Unassembled WGS sequence"/>
</dbReference>
<name>A0A0K6HS15_9BURK</name>
<feature type="signal peptide" evidence="1">
    <location>
        <begin position="1"/>
        <end position="34"/>
    </location>
</feature>
<dbReference type="InterPro" id="IPR050902">
    <property type="entry name" value="ABC_Transporter_SBP"/>
</dbReference>
<dbReference type="OrthoDB" id="9775594at2"/>
<dbReference type="AlphaFoldDB" id="A0A0K6HS15"/>
<dbReference type="Gene3D" id="3.40.50.1980">
    <property type="entry name" value="Nitrogenase molybdenum iron protein domain"/>
    <property type="match status" value="2"/>
</dbReference>
<keyword evidence="1" id="KW-0732">Signal</keyword>
<sequence length="360" mass="38899">MSAALPSPHRGLRHWLRALLTTALLATTTLPAWAATEPAPCPAAPTGPVYGSSPVNNYLLLALAPGRMAGLNFPWSRQAGQILPKSVLDLPVLGGWFGQGRTANLEQVLRVHPSLALVSGATVGAQASTEAMRKLGLPLCPVQLDTMADYPAAFRQVGQALGIAARGDALAEAAQSTLTALAALRHKVAEAPPVRIYYAEGEDGLASECSGSIHAEVIDAIGAHNALRCTDGSRFGMVRVSFEQIMAADPDWILTQDGPAMRAIQTEPRWKLLRAVREGHVLFAPQVPFRWIDRPPSFMRFLAAPWLASKVFPQQYGAVFRQPIVQRTQDFFALFFGHKLSTAQAESILHPKAVDYPTKY</sequence>
<organism evidence="3 4">
    <name type="scientific">Thiomonas bhubaneswarensis</name>
    <dbReference type="NCBI Taxonomy" id="339866"/>
    <lineage>
        <taxon>Bacteria</taxon>
        <taxon>Pseudomonadati</taxon>
        <taxon>Pseudomonadota</taxon>
        <taxon>Betaproteobacteria</taxon>
        <taxon>Burkholderiales</taxon>
        <taxon>Thiomonas</taxon>
    </lineage>
</organism>
<feature type="domain" description="Fe/B12 periplasmic-binding" evidence="2">
    <location>
        <begin position="48"/>
        <end position="315"/>
    </location>
</feature>